<keyword evidence="6 13" id="KW-0479">Metal-binding</keyword>
<evidence type="ECO:0000256" key="5">
    <source>
        <dbReference type="ARBA" id="ARBA00022617"/>
    </source>
</evidence>
<dbReference type="PRINTS" id="PR00385">
    <property type="entry name" value="P450"/>
</dbReference>
<evidence type="ECO:0000256" key="6">
    <source>
        <dbReference type="ARBA" id="ARBA00022723"/>
    </source>
</evidence>
<dbReference type="InterPro" id="IPR001128">
    <property type="entry name" value="Cyt_P450"/>
</dbReference>
<evidence type="ECO:0000256" key="13">
    <source>
        <dbReference type="PIRSR" id="PIRSR602401-1"/>
    </source>
</evidence>
<dbReference type="PRINTS" id="PR00463">
    <property type="entry name" value="EP450I"/>
</dbReference>
<keyword evidence="8" id="KW-0492">Microsome</keyword>
<evidence type="ECO:0000256" key="2">
    <source>
        <dbReference type="ARBA" id="ARBA00004174"/>
    </source>
</evidence>
<dbReference type="STRING" id="543379.A0A232EXZ8"/>
<keyword evidence="7" id="KW-0256">Endoplasmic reticulum</keyword>
<name>A0A232EXZ8_9HYME</name>
<dbReference type="InterPro" id="IPR036396">
    <property type="entry name" value="Cyt_P450_sf"/>
</dbReference>
<evidence type="ECO:0000256" key="7">
    <source>
        <dbReference type="ARBA" id="ARBA00022824"/>
    </source>
</evidence>
<evidence type="ECO:0000256" key="3">
    <source>
        <dbReference type="ARBA" id="ARBA00004406"/>
    </source>
</evidence>
<organism evidence="16 17">
    <name type="scientific">Trichomalopsis sarcophagae</name>
    <dbReference type="NCBI Taxonomy" id="543379"/>
    <lineage>
        <taxon>Eukaryota</taxon>
        <taxon>Metazoa</taxon>
        <taxon>Ecdysozoa</taxon>
        <taxon>Arthropoda</taxon>
        <taxon>Hexapoda</taxon>
        <taxon>Insecta</taxon>
        <taxon>Pterygota</taxon>
        <taxon>Neoptera</taxon>
        <taxon>Endopterygota</taxon>
        <taxon>Hymenoptera</taxon>
        <taxon>Apocrita</taxon>
        <taxon>Proctotrupomorpha</taxon>
        <taxon>Chalcidoidea</taxon>
        <taxon>Pteromalidae</taxon>
        <taxon>Pteromalinae</taxon>
        <taxon>Trichomalopsis</taxon>
    </lineage>
</organism>
<dbReference type="EMBL" id="NNAY01001734">
    <property type="protein sequence ID" value="OXU23088.1"/>
    <property type="molecule type" value="Genomic_DNA"/>
</dbReference>
<dbReference type="GO" id="GO:0004497">
    <property type="term" value="F:monooxygenase activity"/>
    <property type="evidence" value="ECO:0007669"/>
    <property type="project" value="UniProtKB-KW"/>
</dbReference>
<keyword evidence="17" id="KW-1185">Reference proteome</keyword>
<dbReference type="InterPro" id="IPR002401">
    <property type="entry name" value="Cyt_P450_E_grp-I"/>
</dbReference>
<keyword evidence="5 13" id="KW-0349">Heme</keyword>
<evidence type="ECO:0000256" key="15">
    <source>
        <dbReference type="SAM" id="Phobius"/>
    </source>
</evidence>
<dbReference type="Gene3D" id="1.10.630.10">
    <property type="entry name" value="Cytochrome P450"/>
    <property type="match status" value="1"/>
</dbReference>
<evidence type="ECO:0000256" key="9">
    <source>
        <dbReference type="ARBA" id="ARBA00023002"/>
    </source>
</evidence>
<dbReference type="SUPFAM" id="SSF48264">
    <property type="entry name" value="Cytochrome P450"/>
    <property type="match status" value="1"/>
</dbReference>
<comment type="cofactor">
    <cofactor evidence="1 13">
        <name>heme</name>
        <dbReference type="ChEBI" id="CHEBI:30413"/>
    </cofactor>
</comment>
<dbReference type="AlphaFoldDB" id="A0A232EXZ8"/>
<dbReference type="InterPro" id="IPR017972">
    <property type="entry name" value="Cyt_P450_CS"/>
</dbReference>
<keyword evidence="15" id="KW-0812">Transmembrane</keyword>
<evidence type="ECO:0000256" key="14">
    <source>
        <dbReference type="RuleBase" id="RU000461"/>
    </source>
</evidence>
<evidence type="ECO:0000256" key="1">
    <source>
        <dbReference type="ARBA" id="ARBA00001971"/>
    </source>
</evidence>
<protein>
    <recommendedName>
        <fullName evidence="18">Cytochrome P450</fullName>
    </recommendedName>
</protein>
<dbReference type="GO" id="GO:0016705">
    <property type="term" value="F:oxidoreductase activity, acting on paired donors, with incorporation or reduction of molecular oxygen"/>
    <property type="evidence" value="ECO:0007669"/>
    <property type="project" value="InterPro"/>
</dbReference>
<keyword evidence="10 13" id="KW-0408">Iron</keyword>
<dbReference type="FunFam" id="1.10.630.10:FF:000042">
    <property type="entry name" value="Cytochrome P450"/>
    <property type="match status" value="1"/>
</dbReference>
<sequence length="519" mass="59639">MQSQCYIPHVLIIGYAMTLGFFEVAAGLVVLGLGIYYYFTSNMDFWSSRGVKGPKPVLLFGTTRDLVFGRMSIAQHTTQMYETFQDEPLVGLFTNRKPILMVRDPELIKDVLIKDFPVFSYRGLPIASKAEPLSQHLFLLEPKRWRPLRQKLSPTFTSGKLKDMFYLLRECAEHLGSFLEDFVEKNPVIECRELAGKFTTDVIGVCAFGLNMNAIAEDDSKFRKIARKPFDSSTLSLMKNYLRFAAPWLMDLLSPIFYDRELNDFFIGTISQTMEYRKKSNVKRNDFIDLLMAIKDDPSKLNDIELTDTFLAAQAFVFFIAGFETSSSTISHTLYELAQNQPIQDKLREEIVEGLKSHNGELTYESVKSMKYLHKVFCETLRKYPPLSVLQRCSLEPYTFAGTKVTIPENTLLWIPAHAIQHDPENYPEPEKFDPDRFDEENVKHRHPSLYLPFGDGPRNCIGARFGIYQTKVGLIQILKSYKVEVCAETCIPYMVDPKKFLLTPLDGIKLKFRKVVNK</sequence>
<comment type="similarity">
    <text evidence="4 14">Belongs to the cytochrome P450 family.</text>
</comment>
<comment type="subcellular location">
    <subcellularLocation>
        <location evidence="3">Endoplasmic reticulum membrane</location>
        <topology evidence="3">Peripheral membrane protein</topology>
    </subcellularLocation>
    <subcellularLocation>
        <location evidence="2">Microsome membrane</location>
        <topology evidence="2">Peripheral membrane protein</topology>
    </subcellularLocation>
</comment>
<feature type="transmembrane region" description="Helical" evidence="15">
    <location>
        <begin position="12"/>
        <end position="39"/>
    </location>
</feature>
<evidence type="ECO:0000256" key="4">
    <source>
        <dbReference type="ARBA" id="ARBA00010617"/>
    </source>
</evidence>
<evidence type="ECO:0008006" key="18">
    <source>
        <dbReference type="Google" id="ProtNLM"/>
    </source>
</evidence>
<dbReference type="GO" id="GO:0005506">
    <property type="term" value="F:iron ion binding"/>
    <property type="evidence" value="ECO:0007669"/>
    <property type="project" value="InterPro"/>
</dbReference>
<dbReference type="PROSITE" id="PS00086">
    <property type="entry name" value="CYTOCHROME_P450"/>
    <property type="match status" value="1"/>
</dbReference>
<dbReference type="OrthoDB" id="2789670at2759"/>
<gene>
    <name evidence="16" type="ORF">TSAR_015011</name>
</gene>
<comment type="caution">
    <text evidence="16">The sequence shown here is derived from an EMBL/GenBank/DDBJ whole genome shotgun (WGS) entry which is preliminary data.</text>
</comment>
<keyword evidence="9 14" id="KW-0560">Oxidoreductase</keyword>
<evidence type="ECO:0000256" key="12">
    <source>
        <dbReference type="ARBA" id="ARBA00023136"/>
    </source>
</evidence>
<keyword evidence="12 15" id="KW-0472">Membrane</keyword>
<evidence type="ECO:0000313" key="17">
    <source>
        <dbReference type="Proteomes" id="UP000215335"/>
    </source>
</evidence>
<dbReference type="PANTHER" id="PTHR24292">
    <property type="entry name" value="CYTOCHROME P450"/>
    <property type="match status" value="1"/>
</dbReference>
<proteinExistence type="inferred from homology"/>
<keyword evidence="15" id="KW-1133">Transmembrane helix</keyword>
<dbReference type="CDD" id="cd11056">
    <property type="entry name" value="CYP6-like"/>
    <property type="match status" value="1"/>
</dbReference>
<evidence type="ECO:0000256" key="10">
    <source>
        <dbReference type="ARBA" id="ARBA00023004"/>
    </source>
</evidence>
<keyword evidence="11 14" id="KW-0503">Monooxygenase</keyword>
<dbReference type="GO" id="GO:0005789">
    <property type="term" value="C:endoplasmic reticulum membrane"/>
    <property type="evidence" value="ECO:0007669"/>
    <property type="project" value="UniProtKB-SubCell"/>
</dbReference>
<dbReference type="Pfam" id="PF00067">
    <property type="entry name" value="p450"/>
    <property type="match status" value="1"/>
</dbReference>
<reference evidence="16 17" key="1">
    <citation type="journal article" date="2017" name="Curr. Biol.">
        <title>The Evolution of Venom by Co-option of Single-Copy Genes.</title>
        <authorList>
            <person name="Martinson E.O."/>
            <person name="Mrinalini"/>
            <person name="Kelkar Y.D."/>
            <person name="Chang C.H."/>
            <person name="Werren J.H."/>
        </authorList>
    </citation>
    <scope>NUCLEOTIDE SEQUENCE [LARGE SCALE GENOMIC DNA]</scope>
    <source>
        <strain evidence="16 17">Alberta</strain>
        <tissue evidence="16">Whole body</tissue>
    </source>
</reference>
<evidence type="ECO:0000313" key="16">
    <source>
        <dbReference type="EMBL" id="OXU23088.1"/>
    </source>
</evidence>
<evidence type="ECO:0000256" key="8">
    <source>
        <dbReference type="ARBA" id="ARBA00022848"/>
    </source>
</evidence>
<evidence type="ECO:0000256" key="11">
    <source>
        <dbReference type="ARBA" id="ARBA00023033"/>
    </source>
</evidence>
<accession>A0A232EXZ8</accession>
<dbReference type="InterPro" id="IPR050476">
    <property type="entry name" value="Insect_CytP450_Detox"/>
</dbReference>
<dbReference type="PANTHER" id="PTHR24292:SF54">
    <property type="entry name" value="CYP9F3-RELATED"/>
    <property type="match status" value="1"/>
</dbReference>
<feature type="binding site" description="axial binding residue" evidence="13">
    <location>
        <position position="461"/>
    </location>
    <ligand>
        <name>heme</name>
        <dbReference type="ChEBI" id="CHEBI:30413"/>
    </ligand>
    <ligandPart>
        <name>Fe</name>
        <dbReference type="ChEBI" id="CHEBI:18248"/>
    </ligandPart>
</feature>
<dbReference type="Proteomes" id="UP000215335">
    <property type="component" value="Unassembled WGS sequence"/>
</dbReference>
<dbReference type="GO" id="GO:0020037">
    <property type="term" value="F:heme binding"/>
    <property type="evidence" value="ECO:0007669"/>
    <property type="project" value="InterPro"/>
</dbReference>